<name>A0ABS7EU41_9FLAO</name>
<evidence type="ECO:0000313" key="1">
    <source>
        <dbReference type="EMBL" id="MBW8201133.1"/>
    </source>
</evidence>
<keyword evidence="2" id="KW-1185">Reference proteome</keyword>
<comment type="caution">
    <text evidence="1">The sequence shown here is derived from an EMBL/GenBank/DDBJ whole genome shotgun (WGS) entry which is preliminary data.</text>
</comment>
<accession>A0ABS7EU41</accession>
<sequence length="192" mass="22056">MNHKKVKDKTYGSLNRFGNKKVVHELFKKSKEKLFQVNLWSKLPGITASFQLYGSRGIEKFTDSPCVNDYIKIVLPGPFPENWVVVTNVVDEKEMASFTVSPSQSPADKWYSNEEVQHFFIDEATSTFKVHIEGTEIHALEIGKNEAINNKGEEAGNRKLINTLLAEFGWAGFQEYQWQKLLDYLVHKVEIE</sequence>
<protein>
    <recommendedName>
        <fullName evidence="3">DUF402 domain-containing protein</fullName>
    </recommendedName>
</protein>
<dbReference type="EMBL" id="JAHZSV010000024">
    <property type="protein sequence ID" value="MBW8201133.1"/>
    <property type="molecule type" value="Genomic_DNA"/>
</dbReference>
<dbReference type="RefSeq" id="WP_220114571.1">
    <property type="nucleotide sequence ID" value="NZ_JAHZSV010000024.1"/>
</dbReference>
<organism evidence="1 2">
    <name type="scientific">Flagellimonas abyssi</name>
    <dbReference type="NCBI Taxonomy" id="2864871"/>
    <lineage>
        <taxon>Bacteria</taxon>
        <taxon>Pseudomonadati</taxon>
        <taxon>Bacteroidota</taxon>
        <taxon>Flavobacteriia</taxon>
        <taxon>Flavobacteriales</taxon>
        <taxon>Flavobacteriaceae</taxon>
        <taxon>Flagellimonas</taxon>
    </lineage>
</organism>
<evidence type="ECO:0008006" key="3">
    <source>
        <dbReference type="Google" id="ProtNLM"/>
    </source>
</evidence>
<evidence type="ECO:0000313" key="2">
    <source>
        <dbReference type="Proteomes" id="UP001196136"/>
    </source>
</evidence>
<dbReference type="Proteomes" id="UP001196136">
    <property type="component" value="Unassembled WGS sequence"/>
</dbReference>
<proteinExistence type="predicted"/>
<reference evidence="1 2" key="1">
    <citation type="submission" date="2021-08" db="EMBL/GenBank/DDBJ databases">
        <title>Muricauda profundi sp. nov., a marine bacterium isolated from deep seawater of the Mariana Trench.</title>
        <authorList>
            <person name="Wei Y."/>
        </authorList>
    </citation>
    <scope>NUCLEOTIDE SEQUENCE [LARGE SCALE GENOMIC DNA]</scope>
    <source>
        <strain evidence="1 2">W52</strain>
    </source>
</reference>
<gene>
    <name evidence="1" type="ORF">K1F36_14990</name>
</gene>